<dbReference type="OrthoDB" id="10255008at2759"/>
<dbReference type="VEuPathDB" id="GiardiaDB:GLP15_3944"/>
<dbReference type="OMA" id="IGHFCEC"/>
<evidence type="ECO:0000313" key="2">
    <source>
        <dbReference type="Proteomes" id="UP000008974"/>
    </source>
</evidence>
<gene>
    <name evidence="1" type="ORF">GLP15_3944</name>
</gene>
<proteinExistence type="predicted"/>
<reference evidence="1 2" key="1">
    <citation type="journal article" date="2010" name="BMC Genomics">
        <title>Genome analysis and comparative genomics of a Giardia intestinalis assemblage E isolate.</title>
        <authorList>
            <person name="Jerlstrom-Hultqvist J."/>
            <person name="Franzen O."/>
            <person name="Ankarklev J."/>
            <person name="Xu F."/>
            <person name="Nohynkova E."/>
            <person name="Andersson J.O."/>
            <person name="Svard S.G."/>
            <person name="Andersson B."/>
        </authorList>
    </citation>
    <scope>NUCLEOTIDE SEQUENCE [LARGE SCALE GENOMIC DNA]</scope>
    <source>
        <strain evidence="1 2">P15</strain>
    </source>
</reference>
<comment type="caution">
    <text evidence="1">The sequence shown here is derived from an EMBL/GenBank/DDBJ whole genome shotgun (WGS) entry which is preliminary data.</text>
</comment>
<evidence type="ECO:0000313" key="1">
    <source>
        <dbReference type="EMBL" id="EFO63356.1"/>
    </source>
</evidence>
<protein>
    <submittedName>
        <fullName evidence="1">Uncharacterized protein</fullName>
    </submittedName>
</protein>
<name>E1F2H5_GIAIA</name>
<dbReference type="Proteomes" id="UP000008974">
    <property type="component" value="Unassembled WGS sequence"/>
</dbReference>
<dbReference type="AlphaFoldDB" id="E1F2H5"/>
<accession>E1F2H5</accession>
<sequence length="461" mass="52436">MERLSPTTIYFQNLSLLADYFRAQIRIKDEGVTILLQPATYDIPKLLPYLFPTYIHVSPMSAEQVLDYLKSLPTILSLPAKTLLVIDEHSSSLMLKIRSFLFTPYETHMSGTVLLPKDLPQNLSICIILSQALIERQASNAQVSILNRYHIYSIRAASVSESLRHRVPLVIDLSCIGKKAITDLIFNMLARDPHHEPAIKIEERGLAYRDVQRFISATNPISLSSALHNFVFYFRIPLRNTALPQLSSDTDTLYQLIRSFFSASLRDSRADRTASRDSALHYIGLRLVRNLPVHISSAHAFFFLSTKRLPTKRNLNQIYLDALQSDISPNTILSWLYDYVYDVYHTVDQIGHFCECVSALYSTSDRLPIYTSAFSLQVAWIVHELCVLKFTKSHSLPQIMRRLSSFCPPRQSSIKCINSLSAHEQYTCLHNNLDLLSIPIEGLQKKNGHSNNSDSESELTS</sequence>
<organism evidence="1 2">
    <name type="scientific">Giardia intestinalis (strain P15)</name>
    <name type="common">Giardia lamblia</name>
    <dbReference type="NCBI Taxonomy" id="658858"/>
    <lineage>
        <taxon>Eukaryota</taxon>
        <taxon>Metamonada</taxon>
        <taxon>Diplomonadida</taxon>
        <taxon>Hexamitidae</taxon>
        <taxon>Giardiinae</taxon>
        <taxon>Giardia</taxon>
    </lineage>
</organism>
<dbReference type="EMBL" id="ACVC01000134">
    <property type="protein sequence ID" value="EFO63356.1"/>
    <property type="molecule type" value="Genomic_DNA"/>
</dbReference>